<dbReference type="RefSeq" id="WP_226762680.1">
    <property type="nucleotide sequence ID" value="NZ_JAJAWG010000001.1"/>
</dbReference>
<evidence type="ECO:0000313" key="2">
    <source>
        <dbReference type="EMBL" id="MCB5194857.1"/>
    </source>
</evidence>
<dbReference type="EMBL" id="JAJAWG010000001">
    <property type="protein sequence ID" value="MCB5194857.1"/>
    <property type="molecule type" value="Genomic_DNA"/>
</dbReference>
<feature type="compositionally biased region" description="Low complexity" evidence="1">
    <location>
        <begin position="253"/>
        <end position="283"/>
    </location>
</feature>
<name>A0ABS8BGV4_9NEIS</name>
<comment type="caution">
    <text evidence="2">The sequence shown here is derived from an EMBL/GenBank/DDBJ whole genome shotgun (WGS) entry which is preliminary data.</text>
</comment>
<keyword evidence="3" id="KW-1185">Reference proteome</keyword>
<feature type="region of interest" description="Disordered" evidence="1">
    <location>
        <begin position="236"/>
        <end position="283"/>
    </location>
</feature>
<dbReference type="Pfam" id="PF07793">
    <property type="entry name" value="DUF1631"/>
    <property type="match status" value="1"/>
</dbReference>
<accession>A0ABS8BGV4</accession>
<dbReference type="InterPro" id="IPR012434">
    <property type="entry name" value="DUF1631"/>
</dbReference>
<dbReference type="Proteomes" id="UP001198034">
    <property type="component" value="Unassembled WGS sequence"/>
</dbReference>
<sequence>MDRNDLLIATRSVFLAQFNQRVPMVLAHSIGQLFNQADRASSMLEQRRLLAARQLIMSHDQKLEQQLSRQIEQLLHRSFQTAYSHFRPSFTEGLNATLSLVESASFEEELHIDQITLRFRQEAEEAIRDLNIRIALLLEQDVIKERENPFRTYIISRSFASALEETVAETGSDNELIPVLLAQLTTSMCPHIAPLYAALNELLAQHGIAAQLQLKVRKQSEPAAFAADNLLDLPDESPSVFTPDAQHSAAASGGREPPRAASPARSSAASSVGSSAGPVGAAPWGARSEDQFLDFVQSRPSASQALSQGAAPASAPNAMAGMGSGDSGGSGMVDLAAAPFMASSAEARASMARAPSWLSHIGQVGRSIQQFFSGHSLHQGAQGQGPVWDDAASLELRSVSAPLSQSLQSLIAVATPTADAMWRGDGQLRNLILEQRQQLGASTSDVNEAMTIDVVAMLFEFILRDEKVPAEVRAQLGRLQFLVLKIALQDPNLFARKNHPARMLVNRIGSISLGMQQNSESAARVNAEICRIVAIILADESEDLGLFVQMLDTLDAWVANELAHCEKMASSASQVLDSAKQRTLHFARITAMISDALSPYTIEPYLYDFLVTTWARVIELAGREAPHKATQYRLLVPDLIWSLAPKVDRDECKILLGLIPTMITTLREGVLTLNWTAEQLQELNLHLVDAHRLAMRVGSSPSQLLNAAPPPLSVMHEAFAPFVDAVQTHTASELEAVVLNPLFVQAEIDALEEKLNLIDQLIEAELGPQTSAEVVVDDVDLMACLSHGVGVEINFDGSARIAQLSWQAQHSDAIVLTWPDQSAPAVLSLRAFRRLFARDRVRFLEQAPLFDRAMNQLLASAEQVASTEAALPNMAMA</sequence>
<protein>
    <submittedName>
        <fullName evidence="2">DUF1631 domain-containing protein</fullName>
    </submittedName>
</protein>
<proteinExistence type="predicted"/>
<organism evidence="2 3">
    <name type="scientific">Deefgea salmonis</name>
    <dbReference type="NCBI Taxonomy" id="2875502"/>
    <lineage>
        <taxon>Bacteria</taxon>
        <taxon>Pseudomonadati</taxon>
        <taxon>Pseudomonadota</taxon>
        <taxon>Betaproteobacteria</taxon>
        <taxon>Neisseriales</taxon>
        <taxon>Chitinibacteraceae</taxon>
        <taxon>Deefgea</taxon>
    </lineage>
</organism>
<gene>
    <name evidence="2" type="ORF">LG219_00950</name>
</gene>
<evidence type="ECO:0000313" key="3">
    <source>
        <dbReference type="Proteomes" id="UP001198034"/>
    </source>
</evidence>
<evidence type="ECO:0000256" key="1">
    <source>
        <dbReference type="SAM" id="MobiDB-lite"/>
    </source>
</evidence>
<reference evidence="2 3" key="1">
    <citation type="submission" date="2021-10" db="EMBL/GenBank/DDBJ databases">
        <authorList>
            <person name="Chen M."/>
        </authorList>
    </citation>
    <scope>NUCLEOTIDE SEQUENCE [LARGE SCALE GENOMIC DNA]</scope>
    <source>
        <strain evidence="2 3">H3-26</strain>
    </source>
</reference>